<reference evidence="3" key="1">
    <citation type="submission" date="2022-10" db="EMBL/GenBank/DDBJ databases">
        <authorList>
            <person name="Chen Y."/>
            <person name="Dougan E. K."/>
            <person name="Chan C."/>
            <person name="Rhodes N."/>
            <person name="Thang M."/>
        </authorList>
    </citation>
    <scope>NUCLEOTIDE SEQUENCE</scope>
</reference>
<accession>A0A9P1DJ37</accession>
<dbReference type="EMBL" id="CAMXCT030004828">
    <property type="protein sequence ID" value="CAL4797798.1"/>
    <property type="molecule type" value="Genomic_DNA"/>
</dbReference>
<evidence type="ECO:0000313" key="5">
    <source>
        <dbReference type="EMBL" id="CAL4797798.1"/>
    </source>
</evidence>
<organism evidence="3">
    <name type="scientific">Cladocopium goreaui</name>
    <dbReference type="NCBI Taxonomy" id="2562237"/>
    <lineage>
        <taxon>Eukaryota</taxon>
        <taxon>Sar</taxon>
        <taxon>Alveolata</taxon>
        <taxon>Dinophyceae</taxon>
        <taxon>Suessiales</taxon>
        <taxon>Symbiodiniaceae</taxon>
        <taxon>Cladocopium</taxon>
    </lineage>
</organism>
<evidence type="ECO:0000256" key="1">
    <source>
        <dbReference type="SAM" id="Coils"/>
    </source>
</evidence>
<feature type="coiled-coil region" evidence="1">
    <location>
        <begin position="332"/>
        <end position="362"/>
    </location>
</feature>
<keyword evidence="6" id="KW-1185">Reference proteome</keyword>
<keyword evidence="5" id="KW-0282">Flagellum</keyword>
<evidence type="ECO:0000313" key="6">
    <source>
        <dbReference type="Proteomes" id="UP001152797"/>
    </source>
</evidence>
<feature type="compositionally biased region" description="Basic and acidic residues" evidence="2">
    <location>
        <begin position="311"/>
        <end position="324"/>
    </location>
</feature>
<comment type="caution">
    <text evidence="3">The sequence shown here is derived from an EMBL/GenBank/DDBJ whole genome shotgun (WGS) entry which is preliminary data.</text>
</comment>
<keyword evidence="1" id="KW-0175">Coiled coil</keyword>
<evidence type="ECO:0000256" key="2">
    <source>
        <dbReference type="SAM" id="MobiDB-lite"/>
    </source>
</evidence>
<gene>
    <name evidence="3" type="ORF">C1SCF055_LOCUS35756</name>
</gene>
<keyword evidence="5" id="KW-0969">Cilium</keyword>
<dbReference type="Proteomes" id="UP001152797">
    <property type="component" value="Unassembled WGS sequence"/>
</dbReference>
<name>A0A9P1DJ37_9DINO</name>
<keyword evidence="5" id="KW-0966">Cell projection</keyword>
<evidence type="ECO:0000313" key="3">
    <source>
        <dbReference type="EMBL" id="CAI4010486.1"/>
    </source>
</evidence>
<evidence type="ECO:0000313" key="4">
    <source>
        <dbReference type="EMBL" id="CAL1163861.1"/>
    </source>
</evidence>
<dbReference type="AlphaFoldDB" id="A0A9P1DJ37"/>
<proteinExistence type="predicted"/>
<feature type="region of interest" description="Disordered" evidence="2">
    <location>
        <begin position="311"/>
        <end position="332"/>
    </location>
</feature>
<dbReference type="EMBL" id="CAMXCT010004828">
    <property type="protein sequence ID" value="CAI4010486.1"/>
    <property type="molecule type" value="Genomic_DNA"/>
</dbReference>
<protein>
    <submittedName>
        <fullName evidence="5">Cilia- and flagella-associated protein 206</fullName>
    </submittedName>
</protein>
<dbReference type="EMBL" id="CAMXCT020004828">
    <property type="protein sequence ID" value="CAL1163861.1"/>
    <property type="molecule type" value="Genomic_DNA"/>
</dbReference>
<sequence length="423" mass="45768">MESSLSQCVVQAVGRSSEQSSLVYIRWNQLHAALTEAHRKHSVFADSKKRALRVAKEALRAAEGYIHCQGQARDGDEATQTCEGDVADLQLQWQRAIRLQDQVGTALLEAWASTSAANEILETFTNQGLLQDIAAAAAIHPEPTRSPCPAFESLVQVAYRHGVQATDAVLSNVLTQVLVLHAIGTYQKKELKRMKLEVTGGTASSAGVSQAMLALHAVASNAALGTEALHVTARALDVVGPALCPAPENGACAGTILKANSTEPSIMLTALKPGDILLQKNPVSMVKACLSNPPSNPMSHMDLKMEHSKLVAEKSESRHAEPHTGEAGSSIQSKLLEKLEQMEEEIREIHSEMNEMKSMKKEKVSSVGPALLQSEAAEAANFLHSLCEGDCLRSFQQKLEKGHQASFLREFTGWWIRRDAESG</sequence>
<reference evidence="4" key="2">
    <citation type="submission" date="2024-04" db="EMBL/GenBank/DDBJ databases">
        <authorList>
            <person name="Chen Y."/>
            <person name="Shah S."/>
            <person name="Dougan E. K."/>
            <person name="Thang M."/>
            <person name="Chan C."/>
        </authorList>
    </citation>
    <scope>NUCLEOTIDE SEQUENCE [LARGE SCALE GENOMIC DNA]</scope>
</reference>